<dbReference type="Proteomes" id="UP001364617">
    <property type="component" value="Unassembled WGS sequence"/>
</dbReference>
<dbReference type="Gene3D" id="1.10.10.1070">
    <property type="entry name" value="Zinc finger, BED domain-containing"/>
    <property type="match status" value="1"/>
</dbReference>
<evidence type="ECO:0000313" key="3">
    <source>
        <dbReference type="EMBL" id="KAK7171403.1"/>
    </source>
</evidence>
<accession>A0AAN9DEX9</accession>
<evidence type="ECO:0000259" key="2">
    <source>
        <dbReference type="Pfam" id="PF05699"/>
    </source>
</evidence>
<dbReference type="GO" id="GO:0005634">
    <property type="term" value="C:nucleus"/>
    <property type="evidence" value="ECO:0007669"/>
    <property type="project" value="TreeGrafter"/>
</dbReference>
<dbReference type="InterPro" id="IPR052717">
    <property type="entry name" value="Vacuolar_transposase_reg"/>
</dbReference>
<feature type="compositionally biased region" description="Polar residues" evidence="1">
    <location>
        <begin position="378"/>
        <end position="387"/>
    </location>
</feature>
<dbReference type="EMBL" id="JAYKXH010000004">
    <property type="protein sequence ID" value="KAK7171403.1"/>
    <property type="molecule type" value="Genomic_DNA"/>
</dbReference>
<dbReference type="GO" id="GO:0006357">
    <property type="term" value="P:regulation of transcription by RNA polymerase II"/>
    <property type="evidence" value="ECO:0007669"/>
    <property type="project" value="TreeGrafter"/>
</dbReference>
<reference evidence="4 6" key="1">
    <citation type="submission" date="2024-02" db="EMBL/GenBank/DDBJ databases">
        <title>Chromosome-level genome assembly of the Eurasian Minnow (Phoxinus phoxinus).</title>
        <authorList>
            <person name="Oriowo T.O."/>
            <person name="Martin S."/>
            <person name="Stange M."/>
            <person name="Chrysostomakis Y."/>
            <person name="Brown T."/>
            <person name="Winkler S."/>
            <person name="Kukowka S."/>
            <person name="Myers E.W."/>
            <person name="Bohne A."/>
        </authorList>
    </citation>
    <scope>NUCLEOTIDE SEQUENCE [LARGE SCALE GENOMIC DNA]</scope>
    <source>
        <strain evidence="4">ZFMK-TIS-60720</strain>
        <tissue evidence="4">Whole Organism</tissue>
    </source>
</reference>
<evidence type="ECO:0000313" key="4">
    <source>
        <dbReference type="EMBL" id="KAK7171406.1"/>
    </source>
</evidence>
<evidence type="ECO:0000256" key="1">
    <source>
        <dbReference type="SAM" id="MobiDB-lite"/>
    </source>
</evidence>
<evidence type="ECO:0000313" key="5">
    <source>
        <dbReference type="EMBL" id="KAK7171407.1"/>
    </source>
</evidence>
<proteinExistence type="predicted"/>
<comment type="caution">
    <text evidence="4">The sequence shown here is derived from an EMBL/GenBank/DDBJ whole genome shotgun (WGS) entry which is preliminary data.</text>
</comment>
<protein>
    <recommendedName>
        <fullName evidence="2">HAT C-terminal dimerisation domain-containing protein</fullName>
    </recommendedName>
</protein>
<dbReference type="InterPro" id="IPR012337">
    <property type="entry name" value="RNaseH-like_sf"/>
</dbReference>
<feature type="domain" description="HAT C-terminal dimerisation" evidence="2">
    <location>
        <begin position="425"/>
        <end position="506"/>
    </location>
</feature>
<dbReference type="Pfam" id="PF05699">
    <property type="entry name" value="Dimer_Tnp_hAT"/>
    <property type="match status" value="1"/>
</dbReference>
<dbReference type="InterPro" id="IPR008906">
    <property type="entry name" value="HATC_C_dom"/>
</dbReference>
<feature type="region of interest" description="Disordered" evidence="1">
    <location>
        <begin position="378"/>
        <end position="402"/>
    </location>
</feature>
<name>A0AAN9DEX9_9TELE</name>
<sequence>MFETPAFTDLAQTILDTGATHGRCNVKDLLPSGVTVSRFTQKKYESLRAELLPTVRKAIAEGLACGASTDMWTDDHRKVSYTCITLHYIDDAWEFNTRIICTCAFPSGAKKTALNVKTELLKQLSEFGLVPDEIDRLVFVSDQGANVQAALSRWVHKSCISHVLNTVLKHTFKKSKEGDEEHDGDEEELQEVRSCIEQCKTLTTFFKHSGLQLRLKQSLKQECETRWNTKLEMVKSVLNAFEDIQSILLERGEMHRMSHISKDILQMLVQFLQPFKQATEELSGSKYCTINLVALWKTTLMTHCQISQSQADPVPLRILKHRCMGLLAERIVLGHHEKLAVLLWPKFKQLRMFTAKEREEIYESARGEFASFPKRATTEVNAQGQQMQEEDTEEMAEPAAGPGPVQHFSQWADVEDAELDTGVDELEQYLKHKPTMENDRDILSFWKHNQNMFPSMAQLARKILCVPASSVSCESAFSISGRTLENRRTCLSTASVNALLFLNSNM</sequence>
<dbReference type="SUPFAM" id="SSF140996">
    <property type="entry name" value="Hermes dimerisation domain"/>
    <property type="match status" value="1"/>
</dbReference>
<dbReference type="PANTHER" id="PTHR46169:SF17">
    <property type="entry name" value="HAT C-TERMINAL DIMERISATION DOMAIN-CONTAINING PROTEIN"/>
    <property type="match status" value="1"/>
</dbReference>
<organism evidence="4 6">
    <name type="scientific">Phoxinus phoxinus</name>
    <name type="common">Eurasian minnow</name>
    <dbReference type="NCBI Taxonomy" id="58324"/>
    <lineage>
        <taxon>Eukaryota</taxon>
        <taxon>Metazoa</taxon>
        <taxon>Chordata</taxon>
        <taxon>Craniata</taxon>
        <taxon>Vertebrata</taxon>
        <taxon>Euteleostomi</taxon>
        <taxon>Actinopterygii</taxon>
        <taxon>Neopterygii</taxon>
        <taxon>Teleostei</taxon>
        <taxon>Ostariophysi</taxon>
        <taxon>Cypriniformes</taxon>
        <taxon>Leuciscidae</taxon>
        <taxon>Phoxininae</taxon>
        <taxon>Phoxinus</taxon>
    </lineage>
</organism>
<dbReference type="EMBL" id="JAYKXH010000004">
    <property type="protein sequence ID" value="KAK7171406.1"/>
    <property type="molecule type" value="Genomic_DNA"/>
</dbReference>
<dbReference type="GO" id="GO:0046983">
    <property type="term" value="F:protein dimerization activity"/>
    <property type="evidence" value="ECO:0007669"/>
    <property type="project" value="InterPro"/>
</dbReference>
<dbReference type="PANTHER" id="PTHR46169">
    <property type="entry name" value="DNA REPLICATION-RELATED ELEMENT FACTOR, ISOFORM A"/>
    <property type="match status" value="1"/>
</dbReference>
<gene>
    <name evidence="3" type="ORF">R3I93_003874</name>
    <name evidence="4" type="ORF">R3I93_003877</name>
    <name evidence="5" type="ORF">R3I93_003878</name>
</gene>
<dbReference type="AlphaFoldDB" id="A0AAN9DEX9"/>
<dbReference type="SUPFAM" id="SSF53098">
    <property type="entry name" value="Ribonuclease H-like"/>
    <property type="match status" value="1"/>
</dbReference>
<keyword evidence="6" id="KW-1185">Reference proteome</keyword>
<dbReference type="EMBL" id="JAYKXH010000004">
    <property type="protein sequence ID" value="KAK7171407.1"/>
    <property type="molecule type" value="Genomic_DNA"/>
</dbReference>
<evidence type="ECO:0000313" key="6">
    <source>
        <dbReference type="Proteomes" id="UP001364617"/>
    </source>
</evidence>